<organism evidence="1 2">
    <name type="scientific">Symbiodinium microadriaticum</name>
    <name type="common">Dinoflagellate</name>
    <name type="synonym">Zooxanthella microadriatica</name>
    <dbReference type="NCBI Taxonomy" id="2951"/>
    <lineage>
        <taxon>Eukaryota</taxon>
        <taxon>Sar</taxon>
        <taxon>Alveolata</taxon>
        <taxon>Dinophyceae</taxon>
        <taxon>Suessiales</taxon>
        <taxon>Symbiodiniaceae</taxon>
        <taxon>Symbiodinium</taxon>
    </lineage>
</organism>
<reference evidence="1 2" key="1">
    <citation type="submission" date="2016-02" db="EMBL/GenBank/DDBJ databases">
        <title>Genome analysis of coral dinoflagellate symbionts highlights evolutionary adaptations to a symbiotic lifestyle.</title>
        <authorList>
            <person name="Aranda M."/>
            <person name="Li Y."/>
            <person name="Liew Y.J."/>
            <person name="Baumgarten S."/>
            <person name="Simakov O."/>
            <person name="Wilson M."/>
            <person name="Piel J."/>
            <person name="Ashoor H."/>
            <person name="Bougouffa S."/>
            <person name="Bajic V.B."/>
            <person name="Ryu T."/>
            <person name="Ravasi T."/>
            <person name="Bayer T."/>
            <person name="Micklem G."/>
            <person name="Kim H."/>
            <person name="Bhak J."/>
            <person name="Lajeunesse T.C."/>
            <person name="Voolstra C.R."/>
        </authorList>
    </citation>
    <scope>NUCLEOTIDE SEQUENCE [LARGE SCALE GENOMIC DNA]</scope>
    <source>
        <strain evidence="1 2">CCMP2467</strain>
    </source>
</reference>
<dbReference type="Proteomes" id="UP000186817">
    <property type="component" value="Unassembled WGS sequence"/>
</dbReference>
<sequence>MRLMIKKNNNEEIDYEALLDSLEEDLRVVHTVPLGQGKAVLDRWTDAIKKELAMLFKTGTLRRATYEECKQLEKGGKVIVAPAKCFFTMKPPAVPGARVKRKCRIVIPPLHMRTSTAPPAPVTAVVKKKRPLPYESHSSEALADRFERLAQLVKKCLNEVTQARIAGSAYFWQEAMGFDLAAHRLKSRTVLPQSLQEQRDALVARAKSFVDVHFEMYGKADLLQDAIDRLSFERVCFSCSLAPALLPALPALTLAMEGFYHASIPRASKAI</sequence>
<accession>A0A1Q9EGT7</accession>
<dbReference type="EMBL" id="LSRX01000156">
    <property type="protein sequence ID" value="OLQ06601.1"/>
    <property type="molecule type" value="Genomic_DNA"/>
</dbReference>
<dbReference type="OrthoDB" id="420953at2759"/>
<keyword evidence="2" id="KW-1185">Reference proteome</keyword>
<dbReference type="AlphaFoldDB" id="A0A1Q9EGT7"/>
<evidence type="ECO:0000313" key="1">
    <source>
        <dbReference type="EMBL" id="OLQ06601.1"/>
    </source>
</evidence>
<evidence type="ECO:0000313" key="2">
    <source>
        <dbReference type="Proteomes" id="UP000186817"/>
    </source>
</evidence>
<proteinExistence type="predicted"/>
<gene>
    <name evidence="1" type="ORF">AK812_SmicGene10066</name>
</gene>
<comment type="caution">
    <text evidence="1">The sequence shown here is derived from an EMBL/GenBank/DDBJ whole genome shotgun (WGS) entry which is preliminary data.</text>
</comment>
<name>A0A1Q9EGT7_SYMMI</name>
<protein>
    <submittedName>
        <fullName evidence="1">Uncharacterized protein</fullName>
    </submittedName>
</protein>